<gene>
    <name evidence="1" type="ORF">QRX88_18165</name>
</gene>
<dbReference type="RefSeq" id="WP_221686158.1">
    <property type="nucleotide sequence ID" value="NZ_JAASJM010000012.1"/>
</dbReference>
<name>A0ABD4ZXZ4_ENTGA</name>
<evidence type="ECO:0000313" key="1">
    <source>
        <dbReference type="EMBL" id="MDL4937629.1"/>
    </source>
</evidence>
<dbReference type="Proteomes" id="UP001241571">
    <property type="component" value="Unassembled WGS sequence"/>
</dbReference>
<organism evidence="1 2">
    <name type="scientific">Enterococcus gallinarum</name>
    <dbReference type="NCBI Taxonomy" id="1353"/>
    <lineage>
        <taxon>Bacteria</taxon>
        <taxon>Bacillati</taxon>
        <taxon>Bacillota</taxon>
        <taxon>Bacilli</taxon>
        <taxon>Lactobacillales</taxon>
        <taxon>Enterococcaceae</taxon>
        <taxon>Enterococcus</taxon>
    </lineage>
</organism>
<comment type="caution">
    <text evidence="1">The sequence shown here is derived from an EMBL/GenBank/DDBJ whole genome shotgun (WGS) entry which is preliminary data.</text>
</comment>
<protein>
    <submittedName>
        <fullName evidence="1">Uncharacterized protein</fullName>
    </submittedName>
</protein>
<evidence type="ECO:0000313" key="2">
    <source>
        <dbReference type="Proteomes" id="UP001241571"/>
    </source>
</evidence>
<reference evidence="1 2" key="1">
    <citation type="submission" date="2023-06" db="EMBL/GenBank/DDBJ databases">
        <title>Acute promotion of culturable opportunistic pathogens and persistent increase of antibiotic resistance following antibiotic exposure in mouse gut microbiota.</title>
        <authorList>
            <person name="Li L."/>
            <person name="Wang B."/>
            <person name="Sun Y."/>
            <person name="Wang M."/>
            <person name="Xu H."/>
        </authorList>
    </citation>
    <scope>NUCLEOTIDE SEQUENCE [LARGE SCALE GENOMIC DNA]</scope>
    <source>
        <strain evidence="1 2">CRI2_2</strain>
    </source>
</reference>
<dbReference type="EMBL" id="JASUBT010000028">
    <property type="protein sequence ID" value="MDL4937629.1"/>
    <property type="molecule type" value="Genomic_DNA"/>
</dbReference>
<dbReference type="AlphaFoldDB" id="A0ABD4ZXZ4"/>
<accession>A0ABD4ZXZ4</accession>
<sequence length="104" mass="12556">MLFPEFKKYLEENSTGYNIFIEKATEMKNEKNKKRTGKTKKWSETKIQRQVEEMWKEVALNAYNTIRAEKGVPRYNGDQIWIDFMNENNFLEMFDDGMNELELE</sequence>
<proteinExistence type="predicted"/>